<dbReference type="RefSeq" id="WP_181234415.1">
    <property type="nucleotide sequence ID" value="NZ_PVNL01000135.1"/>
</dbReference>
<dbReference type="InterPro" id="IPR013655">
    <property type="entry name" value="PAS_fold_3"/>
</dbReference>
<dbReference type="EMBL" id="PVNL01000135">
    <property type="protein sequence ID" value="PRP96158.1"/>
    <property type="molecule type" value="Genomic_DNA"/>
</dbReference>
<dbReference type="Gene3D" id="3.30.750.24">
    <property type="entry name" value="STAS domain"/>
    <property type="match status" value="1"/>
</dbReference>
<accession>A0A2S9XTF9</accession>
<sequence length="317" mass="34522">MSDDRLAQIAAFIGELAEGRQGEALALTGDDDLAKIAADLNRIAQSRSTHAPRYGGPADTALFSRGPVVVFRWRNEAGWPVEFVSANVEALTGHPAVEFASGRLPYASLILAQDVGRVGQEVADNSVSADWFEHLPYRIRRADGEILWVYDYTVVLRDDEGAATHFYGYIMDITQRVATDELIKHQLELIDNLGAPILQVWDGVLAVTLVGLLNDTRATKMTEALLARVGNDHAHAAILDLTGVEDIDSTTAYHLGKLVRAVRLLGCECVLSGVSPAVAMILVRLDVDFDSLRIFRTFAAALPAVVGRRASSSMRRD</sequence>
<gene>
    <name evidence="3" type="primary">rsbRD_2</name>
    <name evidence="3" type="ORF">ENSA7_69720</name>
</gene>
<feature type="domain" description="STAS" evidence="2">
    <location>
        <begin position="194"/>
        <end position="305"/>
    </location>
</feature>
<protein>
    <submittedName>
        <fullName evidence="3">RsbT co-antagonist protein RsbRD</fullName>
    </submittedName>
</protein>
<organism evidence="3 4">
    <name type="scientific">Enhygromyxa salina</name>
    <dbReference type="NCBI Taxonomy" id="215803"/>
    <lineage>
        <taxon>Bacteria</taxon>
        <taxon>Pseudomonadati</taxon>
        <taxon>Myxococcota</taxon>
        <taxon>Polyangia</taxon>
        <taxon>Nannocystales</taxon>
        <taxon>Nannocystaceae</taxon>
        <taxon>Enhygromyxa</taxon>
    </lineage>
</organism>
<evidence type="ECO:0000313" key="3">
    <source>
        <dbReference type="EMBL" id="PRP96158.1"/>
    </source>
</evidence>
<dbReference type="Pfam" id="PF01740">
    <property type="entry name" value="STAS"/>
    <property type="match status" value="1"/>
</dbReference>
<dbReference type="SUPFAM" id="SSF55785">
    <property type="entry name" value="PYP-like sensor domain (PAS domain)"/>
    <property type="match status" value="1"/>
</dbReference>
<dbReference type="SUPFAM" id="SSF52091">
    <property type="entry name" value="SpoIIaa-like"/>
    <property type="match status" value="1"/>
</dbReference>
<dbReference type="SMART" id="SM00086">
    <property type="entry name" value="PAC"/>
    <property type="match status" value="1"/>
</dbReference>
<dbReference type="Proteomes" id="UP000238823">
    <property type="component" value="Unassembled WGS sequence"/>
</dbReference>
<dbReference type="PANTHER" id="PTHR33745">
    <property type="entry name" value="RSBT ANTAGONIST PROTEIN RSBS-RELATED"/>
    <property type="match status" value="1"/>
</dbReference>
<comment type="caution">
    <text evidence="3">The sequence shown here is derived from an EMBL/GenBank/DDBJ whole genome shotgun (WGS) entry which is preliminary data.</text>
</comment>
<dbReference type="InterPro" id="IPR051932">
    <property type="entry name" value="Bact_StressResp_Reg"/>
</dbReference>
<dbReference type="PROSITE" id="PS50113">
    <property type="entry name" value="PAC"/>
    <property type="match status" value="1"/>
</dbReference>
<name>A0A2S9XTF9_9BACT</name>
<dbReference type="Gene3D" id="3.30.450.20">
    <property type="entry name" value="PAS domain"/>
    <property type="match status" value="1"/>
</dbReference>
<dbReference type="Pfam" id="PF08447">
    <property type="entry name" value="PAS_3"/>
    <property type="match status" value="1"/>
</dbReference>
<dbReference type="PROSITE" id="PS50801">
    <property type="entry name" value="STAS"/>
    <property type="match status" value="1"/>
</dbReference>
<dbReference type="CDD" id="cd07041">
    <property type="entry name" value="STAS_RsbR_RsbS_like"/>
    <property type="match status" value="1"/>
</dbReference>
<dbReference type="InterPro" id="IPR035965">
    <property type="entry name" value="PAS-like_dom_sf"/>
</dbReference>
<dbReference type="InterPro" id="IPR036513">
    <property type="entry name" value="STAS_dom_sf"/>
</dbReference>
<dbReference type="InterPro" id="IPR002645">
    <property type="entry name" value="STAS_dom"/>
</dbReference>
<proteinExistence type="predicted"/>
<dbReference type="InterPro" id="IPR000014">
    <property type="entry name" value="PAS"/>
</dbReference>
<reference evidence="3 4" key="1">
    <citation type="submission" date="2018-03" db="EMBL/GenBank/DDBJ databases">
        <title>Draft Genome Sequences of the Obligatory Marine Myxobacteria Enhygromyxa salina SWB007.</title>
        <authorList>
            <person name="Poehlein A."/>
            <person name="Moghaddam J.A."/>
            <person name="Harms H."/>
            <person name="Alanjari M."/>
            <person name="Koenig G.M."/>
            <person name="Daniel R."/>
            <person name="Schaeberle T.F."/>
        </authorList>
    </citation>
    <scope>NUCLEOTIDE SEQUENCE [LARGE SCALE GENOMIC DNA]</scope>
    <source>
        <strain evidence="3 4">SWB007</strain>
    </source>
</reference>
<evidence type="ECO:0000259" key="2">
    <source>
        <dbReference type="PROSITE" id="PS50801"/>
    </source>
</evidence>
<dbReference type="AlphaFoldDB" id="A0A2S9XTF9"/>
<evidence type="ECO:0000313" key="4">
    <source>
        <dbReference type="Proteomes" id="UP000238823"/>
    </source>
</evidence>
<dbReference type="InterPro" id="IPR001610">
    <property type="entry name" value="PAC"/>
</dbReference>
<dbReference type="CDD" id="cd00130">
    <property type="entry name" value="PAS"/>
    <property type="match status" value="1"/>
</dbReference>
<feature type="domain" description="PAC" evidence="1">
    <location>
        <begin position="133"/>
        <end position="185"/>
    </location>
</feature>
<evidence type="ECO:0000259" key="1">
    <source>
        <dbReference type="PROSITE" id="PS50113"/>
    </source>
</evidence>
<dbReference type="InterPro" id="IPR000700">
    <property type="entry name" value="PAS-assoc_C"/>
</dbReference>